<evidence type="ECO:0000313" key="1">
    <source>
        <dbReference type="EMBL" id="OCH92053.1"/>
    </source>
</evidence>
<organism evidence="1 2">
    <name type="scientific">Obba rivulosa</name>
    <dbReference type="NCBI Taxonomy" id="1052685"/>
    <lineage>
        <taxon>Eukaryota</taxon>
        <taxon>Fungi</taxon>
        <taxon>Dikarya</taxon>
        <taxon>Basidiomycota</taxon>
        <taxon>Agaricomycotina</taxon>
        <taxon>Agaricomycetes</taxon>
        <taxon>Polyporales</taxon>
        <taxon>Gelatoporiaceae</taxon>
        <taxon>Obba</taxon>
    </lineage>
</organism>
<name>A0A8E2DNY2_9APHY</name>
<keyword evidence="2" id="KW-1185">Reference proteome</keyword>
<gene>
    <name evidence="1" type="ORF">OBBRIDRAFT_802871</name>
</gene>
<evidence type="ECO:0000313" key="2">
    <source>
        <dbReference type="Proteomes" id="UP000250043"/>
    </source>
</evidence>
<reference evidence="1 2" key="1">
    <citation type="submission" date="2016-07" db="EMBL/GenBank/DDBJ databases">
        <title>Draft genome of the white-rot fungus Obba rivulosa 3A-2.</title>
        <authorList>
            <consortium name="DOE Joint Genome Institute"/>
            <person name="Miettinen O."/>
            <person name="Riley R."/>
            <person name="Acob R."/>
            <person name="Barry K."/>
            <person name="Cullen D."/>
            <person name="De Vries R."/>
            <person name="Hainaut M."/>
            <person name="Hatakka A."/>
            <person name="Henrissat B."/>
            <person name="Hilden K."/>
            <person name="Kuo R."/>
            <person name="Labutti K."/>
            <person name="Lipzen A."/>
            <person name="Makela M.R."/>
            <person name="Sandor L."/>
            <person name="Spatafora J.W."/>
            <person name="Grigoriev I.V."/>
            <person name="Hibbett D.S."/>
        </authorList>
    </citation>
    <scope>NUCLEOTIDE SEQUENCE [LARGE SCALE GENOMIC DNA]</scope>
    <source>
        <strain evidence="1 2">3A-2</strain>
    </source>
</reference>
<proteinExistence type="predicted"/>
<accession>A0A8E2DNY2</accession>
<sequence length="394" mass="42826">MQVKLTAETRFVSLQEFDAGFAGVLPRTAEETRSTCLFGEIVKAAVTTECLSRVETRKHPSTPRIDLVLFVNGMRSEQDAYGGLSAFCPHTAAFQICQGYPNGLEGAVYGDIAHGRSLSSRHHSRIGSQANTNGGCPCALCRSPLEATAPHACLPLTSNQRGVPWSRAACGPRCECSCRANLGNGGNPQLKQQIQTAKFKNNVGRLRDRGVSALRVAWTAAEQISPLRDIQFMDTDTLHRCINQEDLFRSGLMVLLHSPYDEAHMYLLGTGTASTVYDDFVCLVASIGNVTRQSGRDAPLVYAPPIYSAGILRSRGSRDVTMPGRTAHTSNVPGGIMERGVRHRIVGGILQFYWCLGMSVTNERKLTVPPAVLSSTLNNGYIGDRTYGGMWWSA</sequence>
<dbReference type="Proteomes" id="UP000250043">
    <property type="component" value="Unassembled WGS sequence"/>
</dbReference>
<dbReference type="EMBL" id="KV722375">
    <property type="protein sequence ID" value="OCH92053.1"/>
    <property type="molecule type" value="Genomic_DNA"/>
</dbReference>
<protein>
    <submittedName>
        <fullName evidence="1">Uncharacterized protein</fullName>
    </submittedName>
</protein>
<dbReference type="AlphaFoldDB" id="A0A8E2DNY2"/>